<sequence length="155" mass="17191">MSFRITGLDPQPYVSLYGLDEASLKSHGVIRVMATDDTGFPERVELRAARRGESLLLLNHMHQPADTPYRSSHAIFIREGATVPYEGHDEVPDVMRVRTLSLRGFDRHHHIASAVVVDGGTAAEAIERLFAMSAVSYVHAHYAAYGCYAARVDRV</sequence>
<dbReference type="PIRSF" id="PIRSF034110">
    <property type="entry name" value="DUF1203"/>
    <property type="match status" value="1"/>
</dbReference>
<gene>
    <name evidence="1" type="ORF">J2T07_000181</name>
</gene>
<accession>A0ABT9SVJ8</accession>
<evidence type="ECO:0008006" key="3">
    <source>
        <dbReference type="Google" id="ProtNLM"/>
    </source>
</evidence>
<dbReference type="Pfam" id="PF06718">
    <property type="entry name" value="DUF1203"/>
    <property type="match status" value="1"/>
</dbReference>
<dbReference type="RefSeq" id="WP_306846622.1">
    <property type="nucleotide sequence ID" value="NZ_JAUSSK010000001.1"/>
</dbReference>
<protein>
    <recommendedName>
        <fullName evidence="3">DUF1203 domain-containing protein</fullName>
    </recommendedName>
</protein>
<proteinExistence type="predicted"/>
<evidence type="ECO:0000313" key="2">
    <source>
        <dbReference type="Proteomes" id="UP001237737"/>
    </source>
</evidence>
<evidence type="ECO:0000313" key="1">
    <source>
        <dbReference type="EMBL" id="MDQ0008022.1"/>
    </source>
</evidence>
<dbReference type="InterPro" id="IPR009593">
    <property type="entry name" value="DUF1203"/>
</dbReference>
<dbReference type="Proteomes" id="UP001237737">
    <property type="component" value="Unassembled WGS sequence"/>
</dbReference>
<organism evidence="1 2">
    <name type="scientific">Luteibacter jiangsuensis</name>
    <dbReference type="NCBI Taxonomy" id="637577"/>
    <lineage>
        <taxon>Bacteria</taxon>
        <taxon>Pseudomonadati</taxon>
        <taxon>Pseudomonadota</taxon>
        <taxon>Gammaproteobacteria</taxon>
        <taxon>Lysobacterales</taxon>
        <taxon>Rhodanobacteraceae</taxon>
        <taxon>Luteibacter</taxon>
    </lineage>
</organism>
<dbReference type="EMBL" id="JAUSSK010000001">
    <property type="protein sequence ID" value="MDQ0008022.1"/>
    <property type="molecule type" value="Genomic_DNA"/>
</dbReference>
<reference evidence="1 2" key="1">
    <citation type="submission" date="2023-07" db="EMBL/GenBank/DDBJ databases">
        <title>Sorghum-associated microbial communities from plants grown in Nebraska, USA.</title>
        <authorList>
            <person name="Schachtman D."/>
        </authorList>
    </citation>
    <scope>NUCLEOTIDE SEQUENCE [LARGE SCALE GENOMIC DNA]</scope>
    <source>
        <strain evidence="1 2">CC60</strain>
    </source>
</reference>
<name>A0ABT9SVJ8_9GAMM</name>
<keyword evidence="2" id="KW-1185">Reference proteome</keyword>
<comment type="caution">
    <text evidence="1">The sequence shown here is derived from an EMBL/GenBank/DDBJ whole genome shotgun (WGS) entry which is preliminary data.</text>
</comment>